<protein>
    <submittedName>
        <fullName evidence="3">Uncharacterized protein</fullName>
    </submittedName>
</protein>
<keyword evidence="4" id="KW-1185">Reference proteome</keyword>
<reference evidence="3" key="4">
    <citation type="submission" date="2016-08" db="EMBL/GenBank/DDBJ databases">
        <title>Sequencing, Assembly and Comparative Genomics of S. aureofaciens ATCC 10762.</title>
        <authorList>
            <person name="Gradnigo J.S."/>
            <person name="Johnson N."/>
            <person name="Somerville G.A."/>
        </authorList>
    </citation>
    <scope>NUCLEOTIDE SEQUENCE [LARGE SCALE GENOMIC DNA]</scope>
    <source>
        <strain evidence="3">ATCC 10762</strain>
    </source>
</reference>
<dbReference type="AlphaFoldDB" id="A0A1E7N7E4"/>
<reference evidence="2" key="1">
    <citation type="journal article" date="2014" name="Int. J. Syst. Evol. Microbiol.">
        <title>Complete genome sequence of Corynebacterium casei LMG S-19264T (=DSM 44701T), isolated from a smear-ripened cheese.</title>
        <authorList>
            <consortium name="US DOE Joint Genome Institute (JGI-PGF)"/>
            <person name="Walter F."/>
            <person name="Albersmeier A."/>
            <person name="Kalinowski J."/>
            <person name="Ruckert C."/>
        </authorList>
    </citation>
    <scope>NUCLEOTIDE SEQUENCE</scope>
    <source>
        <strain evidence="2">JCM 4434</strain>
    </source>
</reference>
<accession>A0A8H9LJZ3</accession>
<reference evidence="3 4" key="2">
    <citation type="submission" date="2014-07" db="EMBL/GenBank/DDBJ databases">
        <authorList>
            <person name="Zhang J.E."/>
            <person name="Yang H."/>
            <person name="Guo J."/>
            <person name="Deng Z."/>
            <person name="Luo H."/>
            <person name="Luo M."/>
            <person name="Zhao B."/>
        </authorList>
    </citation>
    <scope>NUCLEOTIDE SEQUENCE [LARGE SCALE GENOMIC DNA]</scope>
    <source>
        <strain evidence="3">ATCC 10762</strain>
        <strain evidence="4">ATCC 10762 / DSM 40127 / CCM 3239 / JCM 4008 / LMG 5968 / NBRC 12843 / NCIMB 8234 / A-377</strain>
    </source>
</reference>
<comment type="caution">
    <text evidence="3">The sequence shown here is derived from an EMBL/GenBank/DDBJ whole genome shotgun (WGS) entry which is preliminary data.</text>
</comment>
<evidence type="ECO:0000313" key="2">
    <source>
        <dbReference type="EMBL" id="GGU71205.1"/>
    </source>
</evidence>
<dbReference type="GeneID" id="97485476"/>
<dbReference type="OrthoDB" id="3874292at2"/>
<dbReference type="KEGG" id="kau:B6264_28590"/>
<evidence type="ECO:0000256" key="1">
    <source>
        <dbReference type="SAM" id="MobiDB-lite"/>
    </source>
</evidence>
<sequence>MEADGPEVRAYIAALVRMGAPEVPGPPALAVPAGTAAEVTAVTRRLALRALPDRQRRPEPTPRLLAVARGLVVDVHPCAPGWTVAERERLAGWVAVLIEHRGEDGVQELVRELCREPGREGPGRDGPGREIDGD</sequence>
<gene>
    <name evidence="2" type="ORF">GCM10010502_23580</name>
    <name evidence="3" type="ORF">HS99_0027925</name>
</gene>
<reference evidence="4" key="3">
    <citation type="submission" date="2016-08" db="EMBL/GenBank/DDBJ databases">
        <title>Sequencing, assembly and comparative genomics of S. aureofaciens ATCC 10762.</title>
        <authorList>
            <person name="Gradnigo J.S."/>
            <person name="Johnson N."/>
            <person name="Somerville G.A."/>
        </authorList>
    </citation>
    <scope>NUCLEOTIDE SEQUENCE [LARGE SCALE GENOMIC DNA]</scope>
    <source>
        <strain evidence="4">ATCC 10762 / DSM 40127 / CCM 3239 / JCM 4008 / LMG 5968 / NBRC 12843 / NCIMB 8234 / A-377</strain>
    </source>
</reference>
<name>A0A1E7N7E4_KITAU</name>
<accession>A0A1E7N7E4</accession>
<proteinExistence type="predicted"/>
<feature type="region of interest" description="Disordered" evidence="1">
    <location>
        <begin position="113"/>
        <end position="134"/>
    </location>
</feature>
<organism evidence="3 4">
    <name type="scientific">Kitasatospora aureofaciens</name>
    <name type="common">Streptomyces aureofaciens</name>
    <dbReference type="NCBI Taxonomy" id="1894"/>
    <lineage>
        <taxon>Bacteria</taxon>
        <taxon>Bacillati</taxon>
        <taxon>Actinomycetota</taxon>
        <taxon>Actinomycetes</taxon>
        <taxon>Kitasatosporales</taxon>
        <taxon>Streptomycetaceae</taxon>
        <taxon>Kitasatospora</taxon>
    </lineage>
</organism>
<evidence type="ECO:0000313" key="4">
    <source>
        <dbReference type="Proteomes" id="UP000037395"/>
    </source>
</evidence>
<dbReference type="Proteomes" id="UP000037395">
    <property type="component" value="Unassembled WGS sequence"/>
</dbReference>
<dbReference type="EMBL" id="JPRF03000024">
    <property type="protein sequence ID" value="OEV36611.1"/>
    <property type="molecule type" value="Genomic_DNA"/>
</dbReference>
<dbReference type="Proteomes" id="UP000610124">
    <property type="component" value="Unassembled WGS sequence"/>
</dbReference>
<evidence type="ECO:0000313" key="3">
    <source>
        <dbReference type="EMBL" id="OEV36611.1"/>
    </source>
</evidence>
<dbReference type="EMBL" id="BMUB01000004">
    <property type="protein sequence ID" value="GGU71205.1"/>
    <property type="molecule type" value="Genomic_DNA"/>
</dbReference>
<dbReference type="RefSeq" id="WP_030554815.1">
    <property type="nucleotide sequence ID" value="NZ_BMUB01000004.1"/>
</dbReference>
<reference evidence="2" key="5">
    <citation type="submission" date="2020-09" db="EMBL/GenBank/DDBJ databases">
        <authorList>
            <person name="Sun Q."/>
            <person name="Ohkuma M."/>
        </authorList>
    </citation>
    <scope>NUCLEOTIDE SEQUENCE</scope>
    <source>
        <strain evidence="2">JCM 4434</strain>
    </source>
</reference>